<keyword evidence="2" id="KW-1185">Reference proteome</keyword>
<evidence type="ECO:0000313" key="1">
    <source>
        <dbReference type="EMBL" id="WXK39473.1"/>
    </source>
</evidence>
<name>A0ABZ2PWI4_9BURK</name>
<dbReference type="EMBL" id="CP062176">
    <property type="protein sequence ID" value="WXK39473.1"/>
    <property type="molecule type" value="Genomic_DNA"/>
</dbReference>
<gene>
    <name evidence="1" type="ORF">IHE29_09385</name>
</gene>
<protein>
    <recommendedName>
        <fullName evidence="3">Transposase</fullName>
    </recommendedName>
</protein>
<organism evidence="1 2">
    <name type="scientific">Mycetohabitans rhizoxinica</name>
    <dbReference type="NCBI Taxonomy" id="412963"/>
    <lineage>
        <taxon>Bacteria</taxon>
        <taxon>Pseudomonadati</taxon>
        <taxon>Pseudomonadota</taxon>
        <taxon>Betaproteobacteria</taxon>
        <taxon>Burkholderiales</taxon>
        <taxon>Burkholderiaceae</taxon>
        <taxon>Mycetohabitans</taxon>
    </lineage>
</organism>
<accession>A0ABZ2PWI4</accession>
<reference evidence="1 2" key="1">
    <citation type="submission" date="2020-09" db="EMBL/GenBank/DDBJ databases">
        <title>Genome sequences of Mycetohabitans spp.</title>
        <authorList>
            <person name="Carter M.E."/>
            <person name="Carpenter S.C.D."/>
            <person name="Bogdanove A.J."/>
        </authorList>
    </citation>
    <scope>NUCLEOTIDE SEQUENCE [LARGE SCALE GENOMIC DNA]</scope>
    <source>
        <strain evidence="1 2">B12</strain>
    </source>
</reference>
<proteinExistence type="predicted"/>
<evidence type="ECO:0008006" key="3">
    <source>
        <dbReference type="Google" id="ProtNLM"/>
    </source>
</evidence>
<dbReference type="Proteomes" id="UP001493153">
    <property type="component" value="Chromosome"/>
</dbReference>
<evidence type="ECO:0000313" key="2">
    <source>
        <dbReference type="Proteomes" id="UP001493153"/>
    </source>
</evidence>
<sequence>MLHTNPVFVRRTLAVLRKAGHVAGNRVRARRAIGAEAPPGALAPTISYRRRSMTCRHPARTESC</sequence>